<reference evidence="1 2" key="1">
    <citation type="journal article" date="2022" name="Allergy">
        <title>Genome assembly and annotation of Periplaneta americana reveal a comprehensive cockroach allergen profile.</title>
        <authorList>
            <person name="Wang L."/>
            <person name="Xiong Q."/>
            <person name="Saelim N."/>
            <person name="Wang L."/>
            <person name="Nong W."/>
            <person name="Wan A.T."/>
            <person name="Shi M."/>
            <person name="Liu X."/>
            <person name="Cao Q."/>
            <person name="Hui J.H.L."/>
            <person name="Sookrung N."/>
            <person name="Leung T.F."/>
            <person name="Tungtrongchitr A."/>
            <person name="Tsui S.K.W."/>
        </authorList>
    </citation>
    <scope>NUCLEOTIDE SEQUENCE [LARGE SCALE GENOMIC DNA]</scope>
    <source>
        <strain evidence="1">PWHHKU_190912</strain>
    </source>
</reference>
<sequence length="85" mass="9504">MAGLCEDNNEPPFSLKAIYPPTCNRFIFPRRLHRGTSTPVPRVTMNPVEGPRCIALPPTTNDHIFTGFKFGGDPQPILHRSKTET</sequence>
<comment type="caution">
    <text evidence="1">The sequence shown here is derived from an EMBL/GenBank/DDBJ whole genome shotgun (WGS) entry which is preliminary data.</text>
</comment>
<gene>
    <name evidence="1" type="ORF">ANN_09738</name>
</gene>
<proteinExistence type="predicted"/>
<evidence type="ECO:0000313" key="2">
    <source>
        <dbReference type="Proteomes" id="UP001148838"/>
    </source>
</evidence>
<name>A0ABQ8TM75_PERAM</name>
<protein>
    <submittedName>
        <fullName evidence="1">Uncharacterized protein</fullName>
    </submittedName>
</protein>
<organism evidence="1 2">
    <name type="scientific">Periplaneta americana</name>
    <name type="common">American cockroach</name>
    <name type="synonym">Blatta americana</name>
    <dbReference type="NCBI Taxonomy" id="6978"/>
    <lineage>
        <taxon>Eukaryota</taxon>
        <taxon>Metazoa</taxon>
        <taxon>Ecdysozoa</taxon>
        <taxon>Arthropoda</taxon>
        <taxon>Hexapoda</taxon>
        <taxon>Insecta</taxon>
        <taxon>Pterygota</taxon>
        <taxon>Neoptera</taxon>
        <taxon>Polyneoptera</taxon>
        <taxon>Dictyoptera</taxon>
        <taxon>Blattodea</taxon>
        <taxon>Blattoidea</taxon>
        <taxon>Blattidae</taxon>
        <taxon>Blattinae</taxon>
        <taxon>Periplaneta</taxon>
    </lineage>
</organism>
<keyword evidence="2" id="KW-1185">Reference proteome</keyword>
<evidence type="ECO:0000313" key="1">
    <source>
        <dbReference type="EMBL" id="KAJ4447730.1"/>
    </source>
</evidence>
<accession>A0ABQ8TM75</accession>
<dbReference type="EMBL" id="JAJSOF020000005">
    <property type="protein sequence ID" value="KAJ4447730.1"/>
    <property type="molecule type" value="Genomic_DNA"/>
</dbReference>
<dbReference type="Proteomes" id="UP001148838">
    <property type="component" value="Unassembled WGS sequence"/>
</dbReference>